<evidence type="ECO:0000256" key="5">
    <source>
        <dbReference type="ARBA" id="ARBA00022989"/>
    </source>
</evidence>
<gene>
    <name evidence="10" type="ORF">IP90_02119</name>
</gene>
<dbReference type="InterPro" id="IPR000390">
    <property type="entry name" value="Small_drug/metabolite_transptr"/>
</dbReference>
<keyword evidence="11" id="KW-1185">Reference proteome</keyword>
<evidence type="ECO:0000256" key="9">
    <source>
        <dbReference type="SAM" id="Phobius"/>
    </source>
</evidence>
<feature type="transmembrane region" description="Helical" evidence="9">
    <location>
        <begin position="31"/>
        <end position="52"/>
    </location>
</feature>
<dbReference type="AlphaFoldDB" id="A0A562L674"/>
<keyword evidence="4 8" id="KW-0812">Transmembrane</keyword>
<dbReference type="Proteomes" id="UP000315167">
    <property type="component" value="Unassembled WGS sequence"/>
</dbReference>
<protein>
    <submittedName>
        <fullName evidence="10">Small multidrug resistance pump</fullName>
    </submittedName>
</protein>
<evidence type="ECO:0000256" key="7">
    <source>
        <dbReference type="ARBA" id="ARBA00038032"/>
    </source>
</evidence>
<evidence type="ECO:0000256" key="1">
    <source>
        <dbReference type="ARBA" id="ARBA00004651"/>
    </source>
</evidence>
<reference evidence="10 11" key="1">
    <citation type="journal article" date="2015" name="Stand. Genomic Sci.">
        <title>Genomic Encyclopedia of Bacterial and Archaeal Type Strains, Phase III: the genomes of soil and plant-associated and newly described type strains.</title>
        <authorList>
            <person name="Whitman W.B."/>
            <person name="Woyke T."/>
            <person name="Klenk H.P."/>
            <person name="Zhou Y."/>
            <person name="Lilburn T.G."/>
            <person name="Beck B.J."/>
            <person name="De Vos P."/>
            <person name="Vandamme P."/>
            <person name="Eisen J.A."/>
            <person name="Garrity G."/>
            <person name="Hugenholtz P."/>
            <person name="Kyrpides N.C."/>
        </authorList>
    </citation>
    <scope>NUCLEOTIDE SEQUENCE [LARGE SCALE GENOMIC DNA]</scope>
    <source>
        <strain evidence="10 11">CGMCC 1.10821</strain>
    </source>
</reference>
<dbReference type="PANTHER" id="PTHR30561">
    <property type="entry name" value="SMR FAMILY PROTON-DEPENDENT DRUG EFFLUX TRANSPORTER SUGE"/>
    <property type="match status" value="1"/>
</dbReference>
<dbReference type="Gene3D" id="1.10.3730.20">
    <property type="match status" value="1"/>
</dbReference>
<dbReference type="GO" id="GO:1990961">
    <property type="term" value="P:xenobiotic detoxification by transmembrane export across the plasma membrane"/>
    <property type="evidence" value="ECO:0007669"/>
    <property type="project" value="UniProtKB-ARBA"/>
</dbReference>
<dbReference type="GO" id="GO:0015297">
    <property type="term" value="F:antiporter activity"/>
    <property type="evidence" value="ECO:0007669"/>
    <property type="project" value="TreeGrafter"/>
</dbReference>
<feature type="transmembrane region" description="Helical" evidence="9">
    <location>
        <begin position="59"/>
        <end position="80"/>
    </location>
</feature>
<dbReference type="GO" id="GO:0031460">
    <property type="term" value="P:glycine betaine transport"/>
    <property type="evidence" value="ECO:0007669"/>
    <property type="project" value="TreeGrafter"/>
</dbReference>
<comment type="similarity">
    <text evidence="7 8">Belongs to the drug/metabolite transporter (DMT) superfamily. Small multidrug resistance (SMR) (TC 2.A.7.1) family.</text>
</comment>
<dbReference type="Pfam" id="PF00893">
    <property type="entry name" value="Multi_Drug_Res"/>
    <property type="match status" value="1"/>
</dbReference>
<sequence>MQPGYAYLAIAIVAEVIATSALKASEGFSRVGPSVIVVLGYGTAFYFLSLVLRTVPVGVAYAVWSGVGVALIALIGWAALKQPLDAAALIGIALIVAGVLVIQLFSKSAAH</sequence>
<evidence type="ECO:0000256" key="8">
    <source>
        <dbReference type="RuleBase" id="RU003942"/>
    </source>
</evidence>
<comment type="caution">
    <text evidence="10">The sequence shown here is derived from an EMBL/GenBank/DDBJ whole genome shotgun (WGS) entry which is preliminary data.</text>
</comment>
<dbReference type="InterPro" id="IPR037185">
    <property type="entry name" value="EmrE-like"/>
</dbReference>
<dbReference type="EMBL" id="VLKN01000004">
    <property type="protein sequence ID" value="TWI03016.1"/>
    <property type="molecule type" value="Genomic_DNA"/>
</dbReference>
<evidence type="ECO:0000256" key="3">
    <source>
        <dbReference type="ARBA" id="ARBA00022475"/>
    </source>
</evidence>
<keyword evidence="3" id="KW-1003">Cell membrane</keyword>
<keyword evidence="2" id="KW-0813">Transport</keyword>
<dbReference type="RefSeq" id="WP_144899589.1">
    <property type="nucleotide sequence ID" value="NZ_VLKN01000004.1"/>
</dbReference>
<dbReference type="GO" id="GO:0015220">
    <property type="term" value="F:choline transmembrane transporter activity"/>
    <property type="evidence" value="ECO:0007669"/>
    <property type="project" value="TreeGrafter"/>
</dbReference>
<evidence type="ECO:0000256" key="2">
    <source>
        <dbReference type="ARBA" id="ARBA00022448"/>
    </source>
</evidence>
<evidence type="ECO:0000313" key="11">
    <source>
        <dbReference type="Proteomes" id="UP000315167"/>
    </source>
</evidence>
<dbReference type="GO" id="GO:0015199">
    <property type="term" value="F:amino-acid betaine transmembrane transporter activity"/>
    <property type="evidence" value="ECO:0007669"/>
    <property type="project" value="TreeGrafter"/>
</dbReference>
<proteinExistence type="inferred from homology"/>
<feature type="transmembrane region" description="Helical" evidence="9">
    <location>
        <begin position="5"/>
        <end position="25"/>
    </location>
</feature>
<accession>A0A562L674</accession>
<dbReference type="GO" id="GO:0005886">
    <property type="term" value="C:plasma membrane"/>
    <property type="evidence" value="ECO:0007669"/>
    <property type="project" value="UniProtKB-SubCell"/>
</dbReference>
<keyword evidence="5 9" id="KW-1133">Transmembrane helix</keyword>
<feature type="transmembrane region" description="Helical" evidence="9">
    <location>
        <begin position="86"/>
        <end position="105"/>
    </location>
</feature>
<dbReference type="OrthoDB" id="9808638at2"/>
<evidence type="ECO:0000256" key="6">
    <source>
        <dbReference type="ARBA" id="ARBA00023136"/>
    </source>
</evidence>
<name>A0A562L674_9GAMM</name>
<dbReference type="PANTHER" id="PTHR30561:SF1">
    <property type="entry name" value="MULTIDRUG TRANSPORTER EMRE"/>
    <property type="match status" value="1"/>
</dbReference>
<comment type="subcellular location">
    <subcellularLocation>
        <location evidence="1 8">Cell membrane</location>
        <topology evidence="1 8">Multi-pass membrane protein</topology>
    </subcellularLocation>
</comment>
<evidence type="ECO:0000313" key="10">
    <source>
        <dbReference type="EMBL" id="TWI03016.1"/>
    </source>
</evidence>
<organism evidence="10 11">
    <name type="scientific">Luteimonas cucumeris</name>
    <dbReference type="NCBI Taxonomy" id="985012"/>
    <lineage>
        <taxon>Bacteria</taxon>
        <taxon>Pseudomonadati</taxon>
        <taxon>Pseudomonadota</taxon>
        <taxon>Gammaproteobacteria</taxon>
        <taxon>Lysobacterales</taxon>
        <taxon>Lysobacteraceae</taxon>
        <taxon>Luteimonas</taxon>
    </lineage>
</organism>
<dbReference type="SUPFAM" id="SSF103481">
    <property type="entry name" value="Multidrug resistance efflux transporter EmrE"/>
    <property type="match status" value="1"/>
</dbReference>
<dbReference type="FunFam" id="1.10.3730.20:FF:000001">
    <property type="entry name" value="Quaternary ammonium compound resistance transporter SugE"/>
    <property type="match status" value="1"/>
</dbReference>
<keyword evidence="6 9" id="KW-0472">Membrane</keyword>
<evidence type="ECO:0000256" key="4">
    <source>
        <dbReference type="ARBA" id="ARBA00022692"/>
    </source>
</evidence>
<dbReference type="InterPro" id="IPR045324">
    <property type="entry name" value="Small_multidrug_res"/>
</dbReference>